<dbReference type="GO" id="GO:0016740">
    <property type="term" value="F:transferase activity"/>
    <property type="evidence" value="ECO:0007669"/>
    <property type="project" value="UniProtKB-KW"/>
</dbReference>
<feature type="domain" description="GST C-terminal" evidence="2">
    <location>
        <begin position="89"/>
        <end position="216"/>
    </location>
</feature>
<keyword evidence="4" id="KW-1185">Reference proteome</keyword>
<dbReference type="CDD" id="cd03057">
    <property type="entry name" value="GST_N_Beta"/>
    <property type="match status" value="1"/>
</dbReference>
<accession>A0A163ZC43</accession>
<proteinExistence type="predicted"/>
<dbReference type="InterPro" id="IPR004045">
    <property type="entry name" value="Glutathione_S-Trfase_N"/>
</dbReference>
<feature type="domain" description="GST N-terminal" evidence="1">
    <location>
        <begin position="1"/>
        <end position="84"/>
    </location>
</feature>
<dbReference type="SUPFAM" id="SSF52833">
    <property type="entry name" value="Thioredoxin-like"/>
    <property type="match status" value="1"/>
</dbReference>
<dbReference type="PANTHER" id="PTHR44051">
    <property type="entry name" value="GLUTATHIONE S-TRANSFERASE-RELATED"/>
    <property type="match status" value="1"/>
</dbReference>
<dbReference type="CDD" id="cd03188">
    <property type="entry name" value="GST_C_Beta"/>
    <property type="match status" value="1"/>
</dbReference>
<dbReference type="Proteomes" id="UP000076574">
    <property type="component" value="Unassembled WGS sequence"/>
</dbReference>
<evidence type="ECO:0000313" key="3">
    <source>
        <dbReference type="EMBL" id="KZD23280.1"/>
    </source>
</evidence>
<dbReference type="InterPro" id="IPR040079">
    <property type="entry name" value="Glutathione_S-Trfase"/>
</dbReference>
<dbReference type="Gene3D" id="1.20.1050.10">
    <property type="match status" value="1"/>
</dbReference>
<dbReference type="InterPro" id="IPR036282">
    <property type="entry name" value="Glutathione-S-Trfase_C_sf"/>
</dbReference>
<name>A0A163ZC43_9BRAD</name>
<comment type="caution">
    <text evidence="3">The sequence shown here is derived from an EMBL/GenBank/DDBJ whole genome shotgun (WGS) entry which is preliminary data.</text>
</comment>
<dbReference type="SFLD" id="SFLDG00358">
    <property type="entry name" value="Main_(cytGST)"/>
    <property type="match status" value="1"/>
</dbReference>
<dbReference type="RefSeq" id="WP_068733516.1">
    <property type="nucleotide sequence ID" value="NZ_LVYV01000012.1"/>
</dbReference>
<dbReference type="EMBL" id="LVYV01000012">
    <property type="protein sequence ID" value="KZD23280.1"/>
    <property type="molecule type" value="Genomic_DNA"/>
</dbReference>
<keyword evidence="3" id="KW-0808">Transferase</keyword>
<sequence>MDLYFSPMACSMATRIALYEAEAGADARFFEVDPLNKQVRNDGSDFRDVNPLGLVPTLRTDDGVILTENAAILQHVADWFPHSPIAAGSGIDRSRLQQWLCFIGTELHKGLFVPLLAKKAPPEMKAYALQGGLSRLTYLENHLAGRNFLLDKFSVADAYLVTVLNWTMVLPEIDLNNWPAIKAYHKRLRERPSIVRAVTEEFKLFKAEQERHKAAA</sequence>
<evidence type="ECO:0000313" key="4">
    <source>
        <dbReference type="Proteomes" id="UP000076574"/>
    </source>
</evidence>
<dbReference type="InterPro" id="IPR004046">
    <property type="entry name" value="GST_C"/>
</dbReference>
<dbReference type="Pfam" id="PF13409">
    <property type="entry name" value="GST_N_2"/>
    <property type="match status" value="1"/>
</dbReference>
<dbReference type="PANTHER" id="PTHR44051:SF8">
    <property type="entry name" value="GLUTATHIONE S-TRANSFERASE GSTA"/>
    <property type="match status" value="1"/>
</dbReference>
<organism evidence="3 4">
    <name type="scientific">Tardiphaga robiniae</name>
    <dbReference type="NCBI Taxonomy" id="943830"/>
    <lineage>
        <taxon>Bacteria</taxon>
        <taxon>Pseudomonadati</taxon>
        <taxon>Pseudomonadota</taxon>
        <taxon>Alphaproteobacteria</taxon>
        <taxon>Hyphomicrobiales</taxon>
        <taxon>Nitrobacteraceae</taxon>
        <taxon>Tardiphaga</taxon>
    </lineage>
</organism>
<evidence type="ECO:0000259" key="1">
    <source>
        <dbReference type="PROSITE" id="PS50404"/>
    </source>
</evidence>
<reference evidence="3 4" key="1">
    <citation type="submission" date="2016-03" db="EMBL/GenBank/DDBJ databases">
        <title>Microsymbionts genomes from the relict species Vavilovia formosa (Stev.) Fed.</title>
        <authorList>
            <person name="Kopat V."/>
            <person name="Chirak E."/>
            <person name="Kimeklis A."/>
            <person name="Andronov E."/>
        </authorList>
    </citation>
    <scope>NUCLEOTIDE SEQUENCE [LARGE SCALE GENOMIC DNA]</scope>
    <source>
        <strain evidence="3 4">Vaf07</strain>
    </source>
</reference>
<dbReference type="STRING" id="943830.A4A58_07840"/>
<dbReference type="SFLD" id="SFLDS00019">
    <property type="entry name" value="Glutathione_Transferase_(cytos"/>
    <property type="match status" value="1"/>
</dbReference>
<dbReference type="PROSITE" id="PS50404">
    <property type="entry name" value="GST_NTER"/>
    <property type="match status" value="1"/>
</dbReference>
<dbReference type="Gene3D" id="3.40.30.10">
    <property type="entry name" value="Glutaredoxin"/>
    <property type="match status" value="1"/>
</dbReference>
<dbReference type="InterPro" id="IPR036249">
    <property type="entry name" value="Thioredoxin-like_sf"/>
</dbReference>
<dbReference type="Pfam" id="PF00043">
    <property type="entry name" value="GST_C"/>
    <property type="match status" value="1"/>
</dbReference>
<dbReference type="AlphaFoldDB" id="A0A163ZC43"/>
<protein>
    <submittedName>
        <fullName evidence="3">Glutathione S-transferase</fullName>
    </submittedName>
</protein>
<dbReference type="PROSITE" id="PS50405">
    <property type="entry name" value="GST_CTER"/>
    <property type="match status" value="1"/>
</dbReference>
<dbReference type="InterPro" id="IPR010987">
    <property type="entry name" value="Glutathione-S-Trfase_C-like"/>
</dbReference>
<dbReference type="OrthoDB" id="7583243at2"/>
<gene>
    <name evidence="3" type="ORF">A4A58_07840</name>
</gene>
<dbReference type="SUPFAM" id="SSF47616">
    <property type="entry name" value="GST C-terminal domain-like"/>
    <property type="match status" value="1"/>
</dbReference>
<evidence type="ECO:0000259" key="2">
    <source>
        <dbReference type="PROSITE" id="PS50405"/>
    </source>
</evidence>
<dbReference type="SFLD" id="SFLDG01150">
    <property type="entry name" value="Main.1:_Beta-like"/>
    <property type="match status" value="1"/>
</dbReference>